<dbReference type="AlphaFoldDB" id="A0A2P2J1N2"/>
<evidence type="ECO:0000313" key="1">
    <source>
        <dbReference type="EMBL" id="MBW87382.1"/>
    </source>
</evidence>
<dbReference type="EMBL" id="GGEC01006899">
    <property type="protein sequence ID" value="MBW87382.1"/>
    <property type="molecule type" value="Transcribed_RNA"/>
</dbReference>
<name>A0A2P2J1N2_RHIMU</name>
<accession>A0A2P2J1N2</accession>
<reference evidence="1" key="1">
    <citation type="submission" date="2018-02" db="EMBL/GenBank/DDBJ databases">
        <title>Rhizophora mucronata_Transcriptome.</title>
        <authorList>
            <person name="Meera S.P."/>
            <person name="Sreeshan A."/>
            <person name="Augustine A."/>
        </authorList>
    </citation>
    <scope>NUCLEOTIDE SEQUENCE</scope>
    <source>
        <tissue evidence="1">Leaf</tissue>
    </source>
</reference>
<sequence>MTLFHPSPFMEQLNQITRNSSRFGWEKKETNSISICCPCSYNNKTRLAWRT</sequence>
<proteinExistence type="predicted"/>
<organism evidence="1">
    <name type="scientific">Rhizophora mucronata</name>
    <name type="common">Asiatic mangrove</name>
    <dbReference type="NCBI Taxonomy" id="61149"/>
    <lineage>
        <taxon>Eukaryota</taxon>
        <taxon>Viridiplantae</taxon>
        <taxon>Streptophyta</taxon>
        <taxon>Embryophyta</taxon>
        <taxon>Tracheophyta</taxon>
        <taxon>Spermatophyta</taxon>
        <taxon>Magnoliopsida</taxon>
        <taxon>eudicotyledons</taxon>
        <taxon>Gunneridae</taxon>
        <taxon>Pentapetalae</taxon>
        <taxon>rosids</taxon>
        <taxon>fabids</taxon>
        <taxon>Malpighiales</taxon>
        <taxon>Rhizophoraceae</taxon>
        <taxon>Rhizophora</taxon>
    </lineage>
</organism>
<protein>
    <submittedName>
        <fullName evidence="1">Uncharacterized protein</fullName>
    </submittedName>
</protein>